<gene>
    <name evidence="3" type="ORF">SDC9_71146</name>
</gene>
<dbReference type="Pfam" id="PF13408">
    <property type="entry name" value="Zn_ribbon_recom"/>
    <property type="match status" value="1"/>
</dbReference>
<organism evidence="3">
    <name type="scientific">bioreactor metagenome</name>
    <dbReference type="NCBI Taxonomy" id="1076179"/>
    <lineage>
        <taxon>unclassified sequences</taxon>
        <taxon>metagenomes</taxon>
        <taxon>ecological metagenomes</taxon>
    </lineage>
</organism>
<dbReference type="InterPro" id="IPR011109">
    <property type="entry name" value="DNA_bind_recombinase_dom"/>
</dbReference>
<dbReference type="InterPro" id="IPR038109">
    <property type="entry name" value="DNA_bind_recomb_sf"/>
</dbReference>
<name>A0A644YDR5_9ZZZZ</name>
<dbReference type="Gene3D" id="3.90.1750.20">
    <property type="entry name" value="Putative Large Serine Recombinase, Chain B, Domain 2"/>
    <property type="match status" value="1"/>
</dbReference>
<dbReference type="Pfam" id="PF00239">
    <property type="entry name" value="Resolvase"/>
    <property type="match status" value="1"/>
</dbReference>
<evidence type="ECO:0000259" key="2">
    <source>
        <dbReference type="PROSITE" id="PS51737"/>
    </source>
</evidence>
<evidence type="ECO:0000313" key="3">
    <source>
        <dbReference type="EMBL" id="MPM24663.1"/>
    </source>
</evidence>
<dbReference type="SUPFAM" id="SSF53041">
    <property type="entry name" value="Resolvase-like"/>
    <property type="match status" value="1"/>
</dbReference>
<dbReference type="Pfam" id="PF07508">
    <property type="entry name" value="Recombinase"/>
    <property type="match status" value="1"/>
</dbReference>
<reference evidence="3" key="1">
    <citation type="submission" date="2019-08" db="EMBL/GenBank/DDBJ databases">
        <authorList>
            <person name="Kucharzyk K."/>
            <person name="Murdoch R.W."/>
            <person name="Higgins S."/>
            <person name="Loffler F."/>
        </authorList>
    </citation>
    <scope>NUCLEOTIDE SEQUENCE</scope>
</reference>
<dbReference type="CDD" id="cd00338">
    <property type="entry name" value="Ser_Recombinase"/>
    <property type="match status" value="1"/>
</dbReference>
<proteinExistence type="predicted"/>
<dbReference type="InterPro" id="IPR036162">
    <property type="entry name" value="Resolvase-like_N_sf"/>
</dbReference>
<comment type="caution">
    <text evidence="3">The sequence shown here is derived from an EMBL/GenBank/DDBJ whole genome shotgun (WGS) entry which is preliminary data.</text>
</comment>
<dbReference type="SMART" id="SM00857">
    <property type="entry name" value="Resolvase"/>
    <property type="match status" value="1"/>
</dbReference>
<dbReference type="AlphaFoldDB" id="A0A644YDR5"/>
<dbReference type="PROSITE" id="PS51737">
    <property type="entry name" value="RECOMBINASE_DNA_BIND"/>
    <property type="match status" value="1"/>
</dbReference>
<dbReference type="InterPro" id="IPR025827">
    <property type="entry name" value="Zn_ribbon_recom_dom"/>
</dbReference>
<dbReference type="PANTHER" id="PTHR30461">
    <property type="entry name" value="DNA-INVERTASE FROM LAMBDOID PROPHAGE"/>
    <property type="match status" value="1"/>
</dbReference>
<feature type="domain" description="Resolvase/invertase-type recombinase catalytic" evidence="1">
    <location>
        <begin position="43"/>
        <end position="191"/>
    </location>
</feature>
<dbReference type="Gene3D" id="3.40.50.1390">
    <property type="entry name" value="Resolvase, N-terminal catalytic domain"/>
    <property type="match status" value="1"/>
</dbReference>
<dbReference type="PROSITE" id="PS51736">
    <property type="entry name" value="RECOMBINASES_3"/>
    <property type="match status" value="1"/>
</dbReference>
<feature type="domain" description="Recombinase" evidence="2">
    <location>
        <begin position="198"/>
        <end position="324"/>
    </location>
</feature>
<dbReference type="GO" id="GO:0000150">
    <property type="term" value="F:DNA strand exchange activity"/>
    <property type="evidence" value="ECO:0007669"/>
    <property type="project" value="InterPro"/>
</dbReference>
<evidence type="ECO:0000259" key="1">
    <source>
        <dbReference type="PROSITE" id="PS51736"/>
    </source>
</evidence>
<accession>A0A644YDR5</accession>
<dbReference type="InterPro" id="IPR050639">
    <property type="entry name" value="SSR_resolvase"/>
</dbReference>
<dbReference type="PANTHER" id="PTHR30461:SF23">
    <property type="entry name" value="DNA RECOMBINASE-RELATED"/>
    <property type="match status" value="1"/>
</dbReference>
<protein>
    <submittedName>
        <fullName evidence="3">Uncharacterized protein</fullName>
    </submittedName>
</protein>
<dbReference type="GO" id="GO:0003677">
    <property type="term" value="F:DNA binding"/>
    <property type="evidence" value="ECO:0007669"/>
    <property type="project" value="InterPro"/>
</dbReference>
<dbReference type="InterPro" id="IPR006119">
    <property type="entry name" value="Resolv_N"/>
</dbReference>
<dbReference type="EMBL" id="VSSQ01004315">
    <property type="protein sequence ID" value="MPM24663.1"/>
    <property type="molecule type" value="Genomic_DNA"/>
</dbReference>
<sequence>MTMTATPMIRDSVTSDQRALASGVHVLKRELSATDHELFPKKNVAAYCRVSTDLEQQVSSLETQMTVFDDMIASRADWELVKIYVDDGISGTSTKARVQFNQMIADCEAGKIDYILTKSISRFARNTQDCLSYIKRLKDLGVFIYFDDIHQDTGNASSEMLITILAAFAQEESRSISENIKLGMRMRFKAGKPKWVATYGFMKGENGEYLINQEQAKAIKRIFELYVSGYSLLGIAKQLEMEGVPSMNGRKWWPKSLATILHNEKYIGDVMMQKCYTVDHLTHKQIKNDQTVVPSYYVKNHHEGIIDRLTFDRVQTIFQIKDKHEGCVQYPYFGKLYCPFCGETLVAFHLPVNGYLSAWTCSGRRDEEGKTVSCPPYAIQAKYIDRAVLEAYEKLDRDKLEVLAVKLNRNNNLNDTDIADAVQAAFRWKDKQPSMKSVEYLFLDELVVSITFAKWNECVITWKFGIISRVPVKYEKVSDIPNVELEQRDEVYFLNGQKVPAGSQATCRIEHIKQSCEKVRTGGERPKPVKR</sequence>